<comment type="caution">
    <text evidence="2">The sequence shown here is derived from an EMBL/GenBank/DDBJ whole genome shotgun (WGS) entry which is preliminary data.</text>
</comment>
<keyword evidence="1" id="KW-0732">Signal</keyword>
<reference evidence="2 3" key="1">
    <citation type="submission" date="2020-01" db="EMBL/GenBank/DDBJ databases">
        <authorList>
            <person name="Lee S.D."/>
        </authorList>
    </citation>
    <scope>NUCLEOTIDE SEQUENCE [LARGE SCALE GENOMIC DNA]</scope>
    <source>
        <strain evidence="2 3">SAP-1</strain>
    </source>
</reference>
<reference evidence="2 3" key="2">
    <citation type="submission" date="2020-06" db="EMBL/GenBank/DDBJ databases">
        <title>Polyphasic characterization of a Rahnella strain isolated from tree sap.</title>
        <authorList>
            <person name="Kim I.S."/>
        </authorList>
    </citation>
    <scope>NUCLEOTIDE SEQUENCE [LARGE SCALE GENOMIC DNA]</scope>
    <source>
        <strain evidence="2 3">SAP-1</strain>
    </source>
</reference>
<name>A0A848MGD5_9GAMM</name>
<feature type="signal peptide" evidence="1">
    <location>
        <begin position="1"/>
        <end position="19"/>
    </location>
</feature>
<organism evidence="2 3">
    <name type="scientific">Rouxiella aceris</name>
    <dbReference type="NCBI Taxonomy" id="2703884"/>
    <lineage>
        <taxon>Bacteria</taxon>
        <taxon>Pseudomonadati</taxon>
        <taxon>Pseudomonadota</taxon>
        <taxon>Gammaproteobacteria</taxon>
        <taxon>Enterobacterales</taxon>
        <taxon>Yersiniaceae</taxon>
        <taxon>Rouxiella</taxon>
    </lineage>
</organism>
<dbReference type="Proteomes" id="UP000585363">
    <property type="component" value="Unassembled WGS sequence"/>
</dbReference>
<dbReference type="RefSeq" id="WP_169402093.1">
    <property type="nucleotide sequence ID" value="NZ_JAADJU010000002.1"/>
</dbReference>
<feature type="chain" id="PRO_5032370918" description="Chalcone isomerase domain-containing protein" evidence="1">
    <location>
        <begin position="20"/>
        <end position="174"/>
    </location>
</feature>
<dbReference type="AlphaFoldDB" id="A0A848MGD5"/>
<protein>
    <recommendedName>
        <fullName evidence="4">Chalcone isomerase domain-containing protein</fullName>
    </recommendedName>
</protein>
<proteinExistence type="predicted"/>
<gene>
    <name evidence="2" type="ORF">GW590_05990</name>
</gene>
<keyword evidence="3" id="KW-1185">Reference proteome</keyword>
<sequence length="174" mass="19336">MKALVIGLLLMSASAPAICAQVASWSSWPVTGSAKLTWAFLDVYNSELRTPSGKYRPNEWPLALAVSYLRDISREDLTEATADQWKALGLLDEANQHHWLEAVQAIWPDATSGNEITFLADQHGGQFYYQADKQHAIVPLGQHFSPAFRDAFLAIWLSPSTQYPLLRLGLIGPR</sequence>
<accession>A0A848MGD5</accession>
<evidence type="ECO:0000313" key="3">
    <source>
        <dbReference type="Proteomes" id="UP000585363"/>
    </source>
</evidence>
<evidence type="ECO:0000313" key="2">
    <source>
        <dbReference type="EMBL" id="NMP26416.1"/>
    </source>
</evidence>
<evidence type="ECO:0000256" key="1">
    <source>
        <dbReference type="SAM" id="SignalP"/>
    </source>
</evidence>
<dbReference type="EMBL" id="JAADJU010000002">
    <property type="protein sequence ID" value="NMP26416.1"/>
    <property type="molecule type" value="Genomic_DNA"/>
</dbReference>
<evidence type="ECO:0008006" key="4">
    <source>
        <dbReference type="Google" id="ProtNLM"/>
    </source>
</evidence>